<dbReference type="SUPFAM" id="SSF53092">
    <property type="entry name" value="Creatinase/prolidase N-terminal domain"/>
    <property type="match status" value="1"/>
</dbReference>
<dbReference type="Pfam" id="PF00557">
    <property type="entry name" value="Peptidase_M24"/>
    <property type="match status" value="1"/>
</dbReference>
<dbReference type="EC" id="3.4.11.9" evidence="4"/>
<dbReference type="Proteomes" id="UP000186720">
    <property type="component" value="Unassembled WGS sequence"/>
</dbReference>
<sequence length="436" mass="50065">MYNEKRSMKYTSINNDLFTTNRKNFVSRLKPQSIALFHSNEEFNRSGDQNYTFKQNPDFFYLSGIDQEQSILLLFPDCPNPLYKEVLFLRQTNEHIAIWEGHKYTKEEAFSASGIKTVFWLDSFTSILHSIINYADNVYINTNENDRYVYEMPTRDIRKFEELKLKYPLHNYIRSAPILRDLRVIKSDIEVELTKKACAITNDAFKRVLKFVKPGVAEYEIEAEIIHEFIRQRATGHAYSPIIASGANANVLHYIDNNQICKDGDVILFDFGAEYANYNADMSRSVPVNGRFTPRQKAVYNAVLRVMRQSTKLLVAGAIWNEYHEEVGKIMTSELIGLGLLDATDVKNQNPAAPLYKQYFMHGTSHHLGLDVHDYASRYKPFEAGNILTCEPGIYIPAEGLGIRIENNILITKDGNIDLMADIPVEADHIEEIMNS</sequence>
<dbReference type="Gene3D" id="3.40.350.10">
    <property type="entry name" value="Creatinase/prolidase N-terminal domain"/>
    <property type="match status" value="1"/>
</dbReference>
<evidence type="ECO:0000313" key="13">
    <source>
        <dbReference type="Proteomes" id="UP000186720"/>
    </source>
</evidence>
<dbReference type="Pfam" id="PF05195">
    <property type="entry name" value="AMP_N"/>
    <property type="match status" value="1"/>
</dbReference>
<accession>A0A1Q6A5N1</accession>
<dbReference type="PANTHER" id="PTHR43226:SF4">
    <property type="entry name" value="XAA-PRO AMINOPEPTIDASE 3"/>
    <property type="match status" value="1"/>
</dbReference>
<feature type="domain" description="Aminopeptidase P N-terminal" evidence="11">
    <location>
        <begin position="13"/>
        <end position="149"/>
    </location>
</feature>
<keyword evidence="6 10" id="KW-0479">Metal-binding</keyword>
<keyword evidence="9" id="KW-0464">Manganese</keyword>
<keyword evidence="7" id="KW-0378">Hydrolase</keyword>
<dbReference type="GO" id="GO:0070006">
    <property type="term" value="F:metalloaminopeptidase activity"/>
    <property type="evidence" value="ECO:0007669"/>
    <property type="project" value="InterPro"/>
</dbReference>
<dbReference type="SMART" id="SM01011">
    <property type="entry name" value="AMP_N"/>
    <property type="match status" value="1"/>
</dbReference>
<protein>
    <recommendedName>
        <fullName evidence="4">Xaa-Pro aminopeptidase</fullName>
        <ecNumber evidence="4">3.4.11.9</ecNumber>
    </recommendedName>
</protein>
<dbReference type="InterPro" id="IPR007865">
    <property type="entry name" value="Aminopep_P_N"/>
</dbReference>
<evidence type="ECO:0000313" key="12">
    <source>
        <dbReference type="EMBL" id="OKS89321.1"/>
    </source>
</evidence>
<dbReference type="SUPFAM" id="SSF55920">
    <property type="entry name" value="Creatinase/aminopeptidase"/>
    <property type="match status" value="1"/>
</dbReference>
<evidence type="ECO:0000256" key="8">
    <source>
        <dbReference type="ARBA" id="ARBA00023049"/>
    </source>
</evidence>
<dbReference type="EMBL" id="MPPL01000001">
    <property type="protein sequence ID" value="OKS89321.1"/>
    <property type="molecule type" value="Genomic_DNA"/>
</dbReference>
<evidence type="ECO:0000256" key="5">
    <source>
        <dbReference type="ARBA" id="ARBA00022670"/>
    </source>
</evidence>
<proteinExistence type="inferred from homology"/>
<keyword evidence="8" id="KW-0482">Metalloprotease</keyword>
<evidence type="ECO:0000256" key="4">
    <source>
        <dbReference type="ARBA" id="ARBA00012574"/>
    </source>
</evidence>
<gene>
    <name evidence="12" type="ORF">RG47T_4805</name>
</gene>
<dbReference type="InterPro" id="IPR029149">
    <property type="entry name" value="Creatin/AminoP/Spt16_N"/>
</dbReference>
<name>A0A1Q6A5N1_9SPHI</name>
<evidence type="ECO:0000256" key="9">
    <source>
        <dbReference type="ARBA" id="ARBA00023211"/>
    </source>
</evidence>
<dbReference type="CDD" id="cd01087">
    <property type="entry name" value="Prolidase"/>
    <property type="match status" value="1"/>
</dbReference>
<evidence type="ECO:0000256" key="6">
    <source>
        <dbReference type="ARBA" id="ARBA00022723"/>
    </source>
</evidence>
<dbReference type="GO" id="GO:0030145">
    <property type="term" value="F:manganese ion binding"/>
    <property type="evidence" value="ECO:0007669"/>
    <property type="project" value="InterPro"/>
</dbReference>
<comment type="catalytic activity">
    <reaction evidence="1">
        <text>Release of any N-terminal amino acid, including proline, that is linked to proline, even from a dipeptide or tripeptide.</text>
        <dbReference type="EC" id="3.4.11.9"/>
    </reaction>
</comment>
<dbReference type="PANTHER" id="PTHR43226">
    <property type="entry name" value="XAA-PRO AMINOPEPTIDASE 3"/>
    <property type="match status" value="1"/>
</dbReference>
<dbReference type="InterPro" id="IPR036005">
    <property type="entry name" value="Creatinase/aminopeptidase-like"/>
</dbReference>
<dbReference type="GO" id="GO:0006508">
    <property type="term" value="P:proteolysis"/>
    <property type="evidence" value="ECO:0007669"/>
    <property type="project" value="UniProtKB-KW"/>
</dbReference>
<keyword evidence="13" id="KW-1185">Reference proteome</keyword>
<dbReference type="Gene3D" id="3.90.230.10">
    <property type="entry name" value="Creatinase/methionine aminopeptidase superfamily"/>
    <property type="match status" value="1"/>
</dbReference>
<evidence type="ECO:0000256" key="1">
    <source>
        <dbReference type="ARBA" id="ARBA00001424"/>
    </source>
</evidence>
<keyword evidence="5" id="KW-0645">Protease</keyword>
<dbReference type="InterPro" id="IPR000994">
    <property type="entry name" value="Pept_M24"/>
</dbReference>
<dbReference type="InterPro" id="IPR001131">
    <property type="entry name" value="Peptidase_M24B_aminopep-P_CS"/>
</dbReference>
<dbReference type="STRING" id="1302689.RG47T_4805"/>
<comment type="similarity">
    <text evidence="3 10">Belongs to the peptidase M24B family.</text>
</comment>
<reference evidence="12 13" key="1">
    <citation type="submission" date="2016-11" db="EMBL/GenBank/DDBJ databases">
        <title>Whole Genome Sequencing of Mucilaginibacter polytrichastri RG4-7(T) isolated from the moss sample.</title>
        <authorList>
            <person name="Li Y."/>
        </authorList>
    </citation>
    <scope>NUCLEOTIDE SEQUENCE [LARGE SCALE GENOMIC DNA]</scope>
    <source>
        <strain evidence="12 13">RG4-7</strain>
    </source>
</reference>
<comment type="caution">
    <text evidence="12">The sequence shown here is derived from an EMBL/GenBank/DDBJ whole genome shotgun (WGS) entry which is preliminary data.</text>
</comment>
<dbReference type="PROSITE" id="PS00491">
    <property type="entry name" value="PROLINE_PEPTIDASE"/>
    <property type="match status" value="1"/>
</dbReference>
<organism evidence="12 13">
    <name type="scientific">Mucilaginibacter polytrichastri</name>
    <dbReference type="NCBI Taxonomy" id="1302689"/>
    <lineage>
        <taxon>Bacteria</taxon>
        <taxon>Pseudomonadati</taxon>
        <taxon>Bacteroidota</taxon>
        <taxon>Sphingobacteriia</taxon>
        <taxon>Sphingobacteriales</taxon>
        <taxon>Sphingobacteriaceae</taxon>
        <taxon>Mucilaginibacter</taxon>
    </lineage>
</organism>
<evidence type="ECO:0000256" key="7">
    <source>
        <dbReference type="ARBA" id="ARBA00022801"/>
    </source>
</evidence>
<evidence type="ECO:0000256" key="2">
    <source>
        <dbReference type="ARBA" id="ARBA00001936"/>
    </source>
</evidence>
<comment type="cofactor">
    <cofactor evidence="2">
        <name>Mn(2+)</name>
        <dbReference type="ChEBI" id="CHEBI:29035"/>
    </cofactor>
</comment>
<evidence type="ECO:0000256" key="3">
    <source>
        <dbReference type="ARBA" id="ARBA00008766"/>
    </source>
</evidence>
<evidence type="ECO:0000256" key="10">
    <source>
        <dbReference type="RuleBase" id="RU000590"/>
    </source>
</evidence>
<evidence type="ECO:0000259" key="11">
    <source>
        <dbReference type="SMART" id="SM01011"/>
    </source>
</evidence>
<dbReference type="AlphaFoldDB" id="A0A1Q6A5N1"/>
<dbReference type="InterPro" id="IPR052433">
    <property type="entry name" value="X-Pro_dipept-like"/>
</dbReference>